<evidence type="ECO:0000256" key="8">
    <source>
        <dbReference type="SAM" id="MobiDB-lite"/>
    </source>
</evidence>
<evidence type="ECO:0000256" key="5">
    <source>
        <dbReference type="ARBA" id="ARBA00022692"/>
    </source>
</evidence>
<proteinExistence type="inferred from homology"/>
<feature type="transmembrane region" description="Helical" evidence="9">
    <location>
        <begin position="597"/>
        <end position="618"/>
    </location>
</feature>
<dbReference type="Pfam" id="PF01544">
    <property type="entry name" value="CorA"/>
    <property type="match status" value="1"/>
</dbReference>
<dbReference type="AlphaFoldDB" id="A0A409Y012"/>
<feature type="region of interest" description="Disordered" evidence="8">
    <location>
        <begin position="1"/>
        <end position="85"/>
    </location>
</feature>
<evidence type="ECO:0000313" key="11">
    <source>
        <dbReference type="Proteomes" id="UP000284706"/>
    </source>
</evidence>
<dbReference type="SUPFAM" id="SSF143865">
    <property type="entry name" value="CorA soluble domain-like"/>
    <property type="match status" value="1"/>
</dbReference>
<evidence type="ECO:0000256" key="6">
    <source>
        <dbReference type="ARBA" id="ARBA00022989"/>
    </source>
</evidence>
<feature type="transmembrane region" description="Helical" evidence="9">
    <location>
        <begin position="563"/>
        <end position="582"/>
    </location>
</feature>
<comment type="caution">
    <text evidence="10">The sequence shown here is derived from an EMBL/GenBank/DDBJ whole genome shotgun (WGS) entry which is preliminary data.</text>
</comment>
<keyword evidence="6 9" id="KW-1133">Transmembrane helix</keyword>
<dbReference type="Gene3D" id="1.20.58.340">
    <property type="entry name" value="Magnesium transport protein CorA, transmembrane region"/>
    <property type="match status" value="2"/>
</dbReference>
<gene>
    <name evidence="10" type="ORF">CVT26_004966</name>
</gene>
<dbReference type="InterPro" id="IPR045861">
    <property type="entry name" value="CorA_cytoplasmic_dom"/>
</dbReference>
<reference evidence="10 11" key="1">
    <citation type="journal article" date="2018" name="Evol. Lett.">
        <title>Horizontal gene cluster transfer increased hallucinogenic mushroom diversity.</title>
        <authorList>
            <person name="Reynolds H.T."/>
            <person name="Vijayakumar V."/>
            <person name="Gluck-Thaler E."/>
            <person name="Korotkin H.B."/>
            <person name="Matheny P.B."/>
            <person name="Slot J.C."/>
        </authorList>
    </citation>
    <scope>NUCLEOTIDE SEQUENCE [LARGE SCALE GENOMIC DNA]</scope>
    <source>
        <strain evidence="10 11">SRW20</strain>
    </source>
</reference>
<dbReference type="Proteomes" id="UP000284706">
    <property type="component" value="Unassembled WGS sequence"/>
</dbReference>
<keyword evidence="7 9" id="KW-0472">Membrane</keyword>
<keyword evidence="4" id="KW-1003">Cell membrane</keyword>
<dbReference type="SUPFAM" id="SSF144083">
    <property type="entry name" value="Magnesium transport protein CorA, transmembrane region"/>
    <property type="match status" value="1"/>
</dbReference>
<protein>
    <recommendedName>
        <fullName evidence="12">Magnesium transport protein CorA</fullName>
    </recommendedName>
</protein>
<dbReference type="GO" id="GO:0005886">
    <property type="term" value="C:plasma membrane"/>
    <property type="evidence" value="ECO:0007669"/>
    <property type="project" value="UniProtKB-SubCell"/>
</dbReference>
<dbReference type="STRING" id="231916.A0A409Y012"/>
<feature type="compositionally biased region" description="Basic and acidic residues" evidence="8">
    <location>
        <begin position="269"/>
        <end position="280"/>
    </location>
</feature>
<name>A0A409Y012_9AGAR</name>
<comment type="subcellular location">
    <subcellularLocation>
        <location evidence="1">Cell membrane</location>
        <topology evidence="1">Multi-pass membrane protein</topology>
    </subcellularLocation>
</comment>
<evidence type="ECO:0000256" key="1">
    <source>
        <dbReference type="ARBA" id="ARBA00004651"/>
    </source>
</evidence>
<dbReference type="GO" id="GO:0050897">
    <property type="term" value="F:cobalt ion binding"/>
    <property type="evidence" value="ECO:0007669"/>
    <property type="project" value="TreeGrafter"/>
</dbReference>
<evidence type="ECO:0000256" key="9">
    <source>
        <dbReference type="SAM" id="Phobius"/>
    </source>
</evidence>
<accession>A0A409Y012</accession>
<evidence type="ECO:0008006" key="12">
    <source>
        <dbReference type="Google" id="ProtNLM"/>
    </source>
</evidence>
<keyword evidence="11" id="KW-1185">Reference proteome</keyword>
<comment type="similarity">
    <text evidence="2">Belongs to the CorA metal ion transporter (MIT) (TC 1.A.35) family.</text>
</comment>
<dbReference type="InParanoid" id="A0A409Y012"/>
<dbReference type="InterPro" id="IPR045863">
    <property type="entry name" value="CorA_TM1_TM2"/>
</dbReference>
<dbReference type="EMBL" id="NHYE01001376">
    <property type="protein sequence ID" value="PPQ96364.1"/>
    <property type="molecule type" value="Genomic_DNA"/>
</dbReference>
<evidence type="ECO:0000256" key="7">
    <source>
        <dbReference type="ARBA" id="ARBA00023136"/>
    </source>
</evidence>
<dbReference type="GO" id="GO:0000287">
    <property type="term" value="F:magnesium ion binding"/>
    <property type="evidence" value="ECO:0007669"/>
    <property type="project" value="TreeGrafter"/>
</dbReference>
<dbReference type="Gene3D" id="3.30.460.20">
    <property type="entry name" value="CorA soluble domain-like"/>
    <property type="match status" value="1"/>
</dbReference>
<evidence type="ECO:0000256" key="2">
    <source>
        <dbReference type="ARBA" id="ARBA00009765"/>
    </source>
</evidence>
<keyword evidence="5 9" id="KW-0812">Transmembrane</keyword>
<dbReference type="GO" id="GO:0015095">
    <property type="term" value="F:magnesium ion transmembrane transporter activity"/>
    <property type="evidence" value="ECO:0007669"/>
    <property type="project" value="TreeGrafter"/>
</dbReference>
<feature type="compositionally biased region" description="Basic residues" evidence="8">
    <location>
        <begin position="55"/>
        <end position="67"/>
    </location>
</feature>
<dbReference type="PANTHER" id="PTHR46494">
    <property type="entry name" value="CORA FAMILY METAL ION TRANSPORTER (EUROFUNG)"/>
    <property type="match status" value="1"/>
</dbReference>
<feature type="region of interest" description="Disordered" evidence="8">
    <location>
        <begin position="246"/>
        <end position="280"/>
    </location>
</feature>
<evidence type="ECO:0000256" key="3">
    <source>
        <dbReference type="ARBA" id="ARBA00022448"/>
    </source>
</evidence>
<keyword evidence="3" id="KW-0813">Transport</keyword>
<dbReference type="PANTHER" id="PTHR46494:SF1">
    <property type="entry name" value="CORA FAMILY METAL ION TRANSPORTER (EUROFUNG)"/>
    <property type="match status" value="1"/>
</dbReference>
<dbReference type="OrthoDB" id="165352at2759"/>
<dbReference type="InterPro" id="IPR002523">
    <property type="entry name" value="MgTranspt_CorA/ZnTranspt_ZntB"/>
</dbReference>
<dbReference type="GO" id="GO:0015087">
    <property type="term" value="F:cobalt ion transmembrane transporter activity"/>
    <property type="evidence" value="ECO:0007669"/>
    <property type="project" value="TreeGrafter"/>
</dbReference>
<organism evidence="10 11">
    <name type="scientific">Gymnopilus dilepis</name>
    <dbReference type="NCBI Taxonomy" id="231916"/>
    <lineage>
        <taxon>Eukaryota</taxon>
        <taxon>Fungi</taxon>
        <taxon>Dikarya</taxon>
        <taxon>Basidiomycota</taxon>
        <taxon>Agaricomycotina</taxon>
        <taxon>Agaricomycetes</taxon>
        <taxon>Agaricomycetidae</taxon>
        <taxon>Agaricales</taxon>
        <taxon>Agaricineae</taxon>
        <taxon>Hymenogastraceae</taxon>
        <taxon>Gymnopilus</taxon>
    </lineage>
</organism>
<evidence type="ECO:0000313" key="10">
    <source>
        <dbReference type="EMBL" id="PPQ96364.1"/>
    </source>
</evidence>
<evidence type="ECO:0000256" key="4">
    <source>
        <dbReference type="ARBA" id="ARBA00022475"/>
    </source>
</evidence>
<sequence length="638" mass="72258">MPRENSLSDSEGRSLTPDASEEEDDIFISPSSANYPQRPEPPTSHGFSELSRITSKAHSRRSLRSRLSRANPLSPGLTQPSPWAALPPREKFRAAVRKVMSIQRGTTLLGNISSVIGAEPGIDPRRPIVDAQYNHIKQDCEIEIMDYSAIRNTTRKMGNEEFLQFMGDLESDELPHRDPWVKVRWINIGGISWDVIKALSIKYNLHPLALEDVFHGHARNRSKADYYSRHLFLRVLRHEVAQDDQLFGPDTFTNAPRTASPEPIDPPEEEKVNEKLGESEDLTKSGVRVESNAATLVQRRANGRTSILPTNQTDLKGSILSDKKSTSSSGTRLTKLLAKETEKRKTRVERKKDEAAVETLKQGDRVNVNVSPMFFFLFRDGTLISISPTANLRFTAPISFRLRSRDTVLRQSADPSLLLHAMLDLIVDKAIEVVDSYHALIIKFEREILLRPKMRTVKELHIMSGDLILHKRTLDPIKTLIYGLRRYDVDRCAALIDSSKPENKDVKVVGFMSHKAKIYLADVFDHMEYILTSLDMFAGIAENLIGYSFNVASYEMNDVMRRLTIATIVCLPLTLLTGYFGMNFQPFWAVNNNSDLLFWKIALPIMVLVVPLSIWGDLVRGWHYVQKKALLKNSLKAL</sequence>